<keyword evidence="3" id="KW-1185">Reference proteome</keyword>
<dbReference type="Gene3D" id="1.10.287.1490">
    <property type="match status" value="1"/>
</dbReference>
<keyword evidence="1" id="KW-0175">Coiled coil</keyword>
<accession>A0A2T3ZQB3</accession>
<protein>
    <submittedName>
        <fullName evidence="2">Uncharacterized protein</fullName>
    </submittedName>
</protein>
<sequence>MPPRRLADGDGARDEIREQAQLRQLQDAITRLTLEKESAEREATKARQQIADLKHLLNSDMEEIAKDTESLGKEMKMLKEENNLLREELNDAQSHIFSLQPYRKDLTPEEVGRQYDDLVESVQDWVQKFMGFWLDDYEAGVEALAAHARKNSGEVARFKKVVHKYPDLIHGCMFPETDEDIIVAIIMRFLNDHIFQKVLYGSAATYTEMVSFIETQMQTAVEPKRDLFAVRTWTAESYNALMSAPQFRSVRARRSRDLTITLADVLRIFCKKDKYQWFCQNTEERCIRPAMALYEKLQISTHHFYLDIQPYIAWSGSQIAPSQEFYECVENLDCKNILHNRKAFNMNKLDPRPTKTDLYDNLLNVCTVVPALYIRQIGQRDAIKAPSVVRKQQVLVAWGPGEKREKFTEGADESLVHILCLSKARKKGESWLS</sequence>
<gene>
    <name evidence="2" type="ORF">M441DRAFT_128791</name>
</gene>
<evidence type="ECO:0000313" key="3">
    <source>
        <dbReference type="Proteomes" id="UP000240493"/>
    </source>
</evidence>
<dbReference type="Proteomes" id="UP000240493">
    <property type="component" value="Unassembled WGS sequence"/>
</dbReference>
<dbReference type="EMBL" id="KZ679256">
    <property type="protein sequence ID" value="PTB46988.1"/>
    <property type="molecule type" value="Genomic_DNA"/>
</dbReference>
<feature type="coiled-coil region" evidence="1">
    <location>
        <begin position="22"/>
        <end position="95"/>
    </location>
</feature>
<proteinExistence type="predicted"/>
<evidence type="ECO:0000313" key="2">
    <source>
        <dbReference type="EMBL" id="PTB46988.1"/>
    </source>
</evidence>
<dbReference type="OrthoDB" id="4755094at2759"/>
<organism evidence="2 3">
    <name type="scientific">Trichoderma asperellum (strain ATCC 204424 / CBS 433.97 / NBRC 101777)</name>
    <dbReference type="NCBI Taxonomy" id="1042311"/>
    <lineage>
        <taxon>Eukaryota</taxon>
        <taxon>Fungi</taxon>
        <taxon>Dikarya</taxon>
        <taxon>Ascomycota</taxon>
        <taxon>Pezizomycotina</taxon>
        <taxon>Sordariomycetes</taxon>
        <taxon>Hypocreomycetidae</taxon>
        <taxon>Hypocreales</taxon>
        <taxon>Hypocreaceae</taxon>
        <taxon>Trichoderma</taxon>
    </lineage>
</organism>
<reference evidence="2 3" key="1">
    <citation type="submission" date="2016-07" db="EMBL/GenBank/DDBJ databases">
        <title>Multiple horizontal gene transfer events from other fungi enriched the ability of initially mycotrophic Trichoderma (Ascomycota) to feed on dead plant biomass.</title>
        <authorList>
            <consortium name="DOE Joint Genome Institute"/>
            <person name="Aerts A."/>
            <person name="Atanasova L."/>
            <person name="Chenthamara K."/>
            <person name="Zhang J."/>
            <person name="Grujic M."/>
            <person name="Henrissat B."/>
            <person name="Kuo A."/>
            <person name="Salamov A."/>
            <person name="Lipzen A."/>
            <person name="Labutti K."/>
            <person name="Barry K."/>
            <person name="Miao Y."/>
            <person name="Rahimi M.J."/>
            <person name="Shen Q."/>
            <person name="Grigoriev I.V."/>
            <person name="Kubicek C.P."/>
            <person name="Druzhinina I.S."/>
        </authorList>
    </citation>
    <scope>NUCLEOTIDE SEQUENCE [LARGE SCALE GENOMIC DNA]</scope>
    <source>
        <strain evidence="2 3">CBS 433.97</strain>
    </source>
</reference>
<name>A0A2T3ZQB3_TRIA4</name>
<evidence type="ECO:0000256" key="1">
    <source>
        <dbReference type="SAM" id="Coils"/>
    </source>
</evidence>
<dbReference type="AlphaFoldDB" id="A0A2T3ZQB3"/>